<name>A0A8H5G146_9AGAR</name>
<comment type="caution">
    <text evidence="4">The sequence shown here is derived from an EMBL/GenBank/DDBJ whole genome shotgun (WGS) entry which is preliminary data.</text>
</comment>
<dbReference type="InterPro" id="IPR012171">
    <property type="entry name" value="Fatty_acid_desaturase"/>
</dbReference>
<dbReference type="GO" id="GO:0006629">
    <property type="term" value="P:lipid metabolic process"/>
    <property type="evidence" value="ECO:0007669"/>
    <property type="project" value="InterPro"/>
</dbReference>
<feature type="compositionally biased region" description="Basic and acidic residues" evidence="1">
    <location>
        <begin position="1"/>
        <end position="11"/>
    </location>
</feature>
<evidence type="ECO:0000256" key="2">
    <source>
        <dbReference type="SAM" id="Phobius"/>
    </source>
</evidence>
<keyword evidence="2" id="KW-0812">Transmembrane</keyword>
<dbReference type="AlphaFoldDB" id="A0A8H5G146"/>
<dbReference type="Proteomes" id="UP000559256">
    <property type="component" value="Unassembled WGS sequence"/>
</dbReference>
<proteinExistence type="predicted"/>
<evidence type="ECO:0000313" key="5">
    <source>
        <dbReference type="Proteomes" id="UP000559256"/>
    </source>
</evidence>
<evidence type="ECO:0000313" key="4">
    <source>
        <dbReference type="EMBL" id="KAF5356410.1"/>
    </source>
</evidence>
<feature type="domain" description="Fatty acid desaturase" evidence="3">
    <location>
        <begin position="243"/>
        <end position="369"/>
    </location>
</feature>
<reference evidence="4 5" key="1">
    <citation type="journal article" date="2020" name="ISME J.">
        <title>Uncovering the hidden diversity of litter-decomposition mechanisms in mushroom-forming fungi.</title>
        <authorList>
            <person name="Floudas D."/>
            <person name="Bentzer J."/>
            <person name="Ahren D."/>
            <person name="Johansson T."/>
            <person name="Persson P."/>
            <person name="Tunlid A."/>
        </authorList>
    </citation>
    <scope>NUCLEOTIDE SEQUENCE [LARGE SCALE GENOMIC DNA]</scope>
    <source>
        <strain evidence="4 5">CBS 291.85</strain>
    </source>
</reference>
<dbReference type="Pfam" id="PF00487">
    <property type="entry name" value="FA_desaturase"/>
    <property type="match status" value="2"/>
</dbReference>
<evidence type="ECO:0000259" key="3">
    <source>
        <dbReference type="Pfam" id="PF00487"/>
    </source>
</evidence>
<keyword evidence="2" id="KW-0472">Membrane</keyword>
<sequence>MERPFSQKEDSPIFQPPTAEGRQGDNPTASLCEEHYKRPAVSRARPFDDWNLFVSCNSTRRLLVPREGNYPGDVGEPHPLRSVVSIGLAFTGLWVLGHECGHGGLTNSKYFNDMIGFILHTALWTPYFSWKISHHRHHCNHASMDRDEVFVPNTRADLGIPDETQQCVSYDDLLEDTPLYSLFCIVGCQVLGFPAYIGGFQRVWPKKISEVDQSSESYEFIMIIWPVSQRIIANCLLFSREQRSAVILSDAGLIAMAVLFTSLSLNYGFGAIIKLYLIPWFAVTHWVGLATYLQHTDPVVPRYRQGAWNFTRGATATIDRDFLGWQGRFFLHGVSHHHVVHHFFPKLPFYNAQAATDHLKKFMGEYYMYSDKPVFRALWDTFRTCLFVDNQGDVVFFRDRKGRAARRVINQQKAI</sequence>
<organism evidence="4 5">
    <name type="scientific">Tetrapyrgos nigripes</name>
    <dbReference type="NCBI Taxonomy" id="182062"/>
    <lineage>
        <taxon>Eukaryota</taxon>
        <taxon>Fungi</taxon>
        <taxon>Dikarya</taxon>
        <taxon>Basidiomycota</taxon>
        <taxon>Agaricomycotina</taxon>
        <taxon>Agaricomycetes</taxon>
        <taxon>Agaricomycetidae</taxon>
        <taxon>Agaricales</taxon>
        <taxon>Marasmiineae</taxon>
        <taxon>Marasmiaceae</taxon>
        <taxon>Tetrapyrgos</taxon>
    </lineage>
</organism>
<dbReference type="PANTHER" id="PTHR32100">
    <property type="entry name" value="OMEGA-6 FATTY ACID DESATURASE, CHLOROPLASTIC"/>
    <property type="match status" value="1"/>
</dbReference>
<dbReference type="InterPro" id="IPR005804">
    <property type="entry name" value="FA_desaturase_dom"/>
</dbReference>
<feature type="transmembrane region" description="Helical" evidence="2">
    <location>
        <begin position="179"/>
        <end position="197"/>
    </location>
</feature>
<protein>
    <recommendedName>
        <fullName evidence="3">Fatty acid desaturase domain-containing protein</fullName>
    </recommendedName>
</protein>
<gene>
    <name evidence="4" type="ORF">D9758_009481</name>
</gene>
<dbReference type="GO" id="GO:0016491">
    <property type="term" value="F:oxidoreductase activity"/>
    <property type="evidence" value="ECO:0007669"/>
    <property type="project" value="InterPro"/>
</dbReference>
<feature type="transmembrane region" description="Helical" evidence="2">
    <location>
        <begin position="217"/>
        <end position="238"/>
    </location>
</feature>
<evidence type="ECO:0000256" key="1">
    <source>
        <dbReference type="SAM" id="MobiDB-lite"/>
    </source>
</evidence>
<feature type="region of interest" description="Disordered" evidence="1">
    <location>
        <begin position="1"/>
        <end position="30"/>
    </location>
</feature>
<feature type="domain" description="Fatty acid desaturase" evidence="3">
    <location>
        <begin position="84"/>
        <end position="152"/>
    </location>
</feature>
<dbReference type="EMBL" id="JAACJM010000055">
    <property type="protein sequence ID" value="KAF5356410.1"/>
    <property type="molecule type" value="Genomic_DNA"/>
</dbReference>
<keyword evidence="5" id="KW-1185">Reference proteome</keyword>
<feature type="transmembrane region" description="Helical" evidence="2">
    <location>
        <begin position="245"/>
        <end position="265"/>
    </location>
</feature>
<accession>A0A8H5G146</accession>
<keyword evidence="2" id="KW-1133">Transmembrane helix</keyword>
<dbReference type="OrthoDB" id="1461976at2759"/>